<accession>A0A2H0QV85</accession>
<feature type="transmembrane region" description="Helical" evidence="8">
    <location>
        <begin position="103"/>
        <end position="123"/>
    </location>
</feature>
<keyword evidence="5" id="KW-0573">Peptidoglycan synthesis</keyword>
<keyword evidence="2" id="KW-1003">Cell membrane</keyword>
<feature type="transmembrane region" description="Helical" evidence="8">
    <location>
        <begin position="168"/>
        <end position="192"/>
    </location>
</feature>
<dbReference type="AlphaFoldDB" id="A0A2H0QV85"/>
<evidence type="ECO:0000313" key="10">
    <source>
        <dbReference type="Proteomes" id="UP000231333"/>
    </source>
</evidence>
<gene>
    <name evidence="9" type="ORF">COV34_01105</name>
</gene>
<evidence type="ECO:0000256" key="8">
    <source>
        <dbReference type="SAM" id="Phobius"/>
    </source>
</evidence>
<feature type="transmembrane region" description="Helical" evidence="8">
    <location>
        <begin position="433"/>
        <end position="456"/>
    </location>
</feature>
<evidence type="ECO:0008006" key="11">
    <source>
        <dbReference type="Google" id="ProtNLM"/>
    </source>
</evidence>
<feature type="transmembrane region" description="Helical" evidence="8">
    <location>
        <begin position="198"/>
        <end position="218"/>
    </location>
</feature>
<feature type="transmembrane region" description="Helical" evidence="8">
    <location>
        <begin position="468"/>
        <end position="490"/>
    </location>
</feature>
<evidence type="ECO:0000256" key="4">
    <source>
        <dbReference type="ARBA" id="ARBA00022960"/>
    </source>
</evidence>
<dbReference type="EMBL" id="PCXL01000011">
    <property type="protein sequence ID" value="PIR38200.1"/>
    <property type="molecule type" value="Genomic_DNA"/>
</dbReference>
<keyword evidence="4" id="KW-0133">Cell shape</keyword>
<feature type="transmembrane region" description="Helical" evidence="8">
    <location>
        <begin position="143"/>
        <end position="161"/>
    </location>
</feature>
<evidence type="ECO:0000256" key="3">
    <source>
        <dbReference type="ARBA" id="ARBA00022692"/>
    </source>
</evidence>
<keyword evidence="3 8" id="KW-0812">Transmembrane</keyword>
<evidence type="ECO:0000256" key="6">
    <source>
        <dbReference type="ARBA" id="ARBA00022989"/>
    </source>
</evidence>
<reference evidence="9 10" key="1">
    <citation type="submission" date="2017-09" db="EMBL/GenBank/DDBJ databases">
        <title>Depth-based differentiation of microbial function through sediment-hosted aquifers and enrichment of novel symbionts in the deep terrestrial subsurface.</title>
        <authorList>
            <person name="Probst A.J."/>
            <person name="Ladd B."/>
            <person name="Jarett J.K."/>
            <person name="Geller-Mcgrath D.E."/>
            <person name="Sieber C.M."/>
            <person name="Emerson J.B."/>
            <person name="Anantharaman K."/>
            <person name="Thomas B.C."/>
            <person name="Malmstrom R."/>
            <person name="Stieglmeier M."/>
            <person name="Klingl A."/>
            <person name="Woyke T."/>
            <person name="Ryan C.M."/>
            <person name="Banfield J.F."/>
        </authorList>
    </citation>
    <scope>NUCLEOTIDE SEQUENCE [LARGE SCALE GENOMIC DNA]</scope>
    <source>
        <strain evidence="9">CG10_big_fil_rev_8_21_14_0_10_42_12</strain>
    </source>
</reference>
<dbReference type="PRINTS" id="PR01806">
    <property type="entry name" value="VIRFACTRMVIN"/>
</dbReference>
<dbReference type="PANTHER" id="PTHR47019:SF1">
    <property type="entry name" value="LIPID II FLIPPASE MURJ"/>
    <property type="match status" value="1"/>
</dbReference>
<feature type="transmembrane region" description="Helical" evidence="8">
    <location>
        <begin position="63"/>
        <end position="82"/>
    </location>
</feature>
<dbReference type="GO" id="GO:0009252">
    <property type="term" value="P:peptidoglycan biosynthetic process"/>
    <property type="evidence" value="ECO:0007669"/>
    <property type="project" value="UniProtKB-KW"/>
</dbReference>
<feature type="transmembrane region" description="Helical" evidence="8">
    <location>
        <begin position="253"/>
        <end position="276"/>
    </location>
</feature>
<sequence>MVERIGKLFASKVSSLHTAAYIMGAFTIVSSLLALVRDRLLASSFGAGSELDMYYAAFRIPDLLFVSVGSLVSVSVLIPLLAKREKEAVDGGEAFELSKATTFFAVIISVSSVLLFVVLPYVVPVVFIGFDMELQGEVVRLSRWLLLSPIILGFSNVFGSVTQLQNRFVLYALSPVLYNVGIIIGIIFLAPLSGITGVVYGVIIGALLHLLPQALYVYKVKLWPRIVRISWVYAKSLAALSASRTIALSLSHLVLLLLVAIASSLAAGTIAVFTFSYNLQSVFVGVIGVSYSLAAFSALSKLVADNDWDEYKRELTSSFRQLLFWSIPAAVLLIILRAQIVRTVLGGGMFSWADTRLTAAALAIFAIATIFQSASLLFTRAFYAQGETKKPLIAHVTGSGIAIILGVLFLRMSPEGFLETMSYLLKITDLDPHVLLLPTAFAIGSLVTVILLAIPLFVKKLVGVSLRFVAEVVGGSLTMGAVAYIGLIIFEPLLGTDTLVGIFSQGLFAGLLGIMSGIGFLWVIGNTDVRDAIFFLTPKREKVDLPATDVSEMAP</sequence>
<name>A0A2H0QV85_9BACT</name>
<dbReference type="InterPro" id="IPR051050">
    <property type="entry name" value="Lipid_II_flippase_MurJ/MviN"/>
</dbReference>
<comment type="subcellular location">
    <subcellularLocation>
        <location evidence="1">Cell membrane</location>
        <topology evidence="1">Multi-pass membrane protein</topology>
    </subcellularLocation>
</comment>
<evidence type="ECO:0000256" key="2">
    <source>
        <dbReference type="ARBA" id="ARBA00022475"/>
    </source>
</evidence>
<dbReference type="InterPro" id="IPR004268">
    <property type="entry name" value="MurJ"/>
</dbReference>
<evidence type="ECO:0000256" key="5">
    <source>
        <dbReference type="ARBA" id="ARBA00022984"/>
    </source>
</evidence>
<dbReference type="PANTHER" id="PTHR47019">
    <property type="entry name" value="LIPID II FLIPPASE MURJ"/>
    <property type="match status" value="1"/>
</dbReference>
<feature type="transmembrane region" description="Helical" evidence="8">
    <location>
        <begin position="20"/>
        <end position="36"/>
    </location>
</feature>
<feature type="transmembrane region" description="Helical" evidence="8">
    <location>
        <begin position="392"/>
        <end position="413"/>
    </location>
</feature>
<evidence type="ECO:0000256" key="1">
    <source>
        <dbReference type="ARBA" id="ARBA00004651"/>
    </source>
</evidence>
<evidence type="ECO:0000313" key="9">
    <source>
        <dbReference type="EMBL" id="PIR38200.1"/>
    </source>
</evidence>
<dbReference type="GO" id="GO:0008360">
    <property type="term" value="P:regulation of cell shape"/>
    <property type="evidence" value="ECO:0007669"/>
    <property type="project" value="UniProtKB-KW"/>
</dbReference>
<protein>
    <recommendedName>
        <fullName evidence="11">Lipid II flippase MurJ</fullName>
    </recommendedName>
</protein>
<feature type="transmembrane region" description="Helical" evidence="8">
    <location>
        <begin position="502"/>
        <end position="524"/>
    </location>
</feature>
<feature type="transmembrane region" description="Helical" evidence="8">
    <location>
        <begin position="322"/>
        <end position="340"/>
    </location>
</feature>
<organism evidence="9 10">
    <name type="scientific">Candidatus Zambryskibacteria bacterium CG10_big_fil_rev_8_21_14_0_10_42_12</name>
    <dbReference type="NCBI Taxonomy" id="1975115"/>
    <lineage>
        <taxon>Bacteria</taxon>
        <taxon>Candidatus Zambryskiibacteriota</taxon>
    </lineage>
</organism>
<dbReference type="GO" id="GO:0015648">
    <property type="term" value="F:lipid-linked peptidoglycan transporter activity"/>
    <property type="evidence" value="ECO:0007669"/>
    <property type="project" value="TreeGrafter"/>
</dbReference>
<dbReference type="Proteomes" id="UP000231333">
    <property type="component" value="Unassembled WGS sequence"/>
</dbReference>
<dbReference type="GO" id="GO:0034204">
    <property type="term" value="P:lipid translocation"/>
    <property type="evidence" value="ECO:0007669"/>
    <property type="project" value="TreeGrafter"/>
</dbReference>
<dbReference type="GO" id="GO:0005886">
    <property type="term" value="C:plasma membrane"/>
    <property type="evidence" value="ECO:0007669"/>
    <property type="project" value="UniProtKB-SubCell"/>
</dbReference>
<comment type="caution">
    <text evidence="9">The sequence shown here is derived from an EMBL/GenBank/DDBJ whole genome shotgun (WGS) entry which is preliminary data.</text>
</comment>
<proteinExistence type="predicted"/>
<keyword evidence="6 8" id="KW-1133">Transmembrane helix</keyword>
<feature type="transmembrane region" description="Helical" evidence="8">
    <location>
        <begin position="360"/>
        <end position="383"/>
    </location>
</feature>
<keyword evidence="7 8" id="KW-0472">Membrane</keyword>
<evidence type="ECO:0000256" key="7">
    <source>
        <dbReference type="ARBA" id="ARBA00023136"/>
    </source>
</evidence>
<feature type="transmembrane region" description="Helical" evidence="8">
    <location>
        <begin position="282"/>
        <end position="302"/>
    </location>
</feature>
<dbReference type="Pfam" id="PF03023">
    <property type="entry name" value="MurJ"/>
    <property type="match status" value="1"/>
</dbReference>